<dbReference type="EMBL" id="CAJNBJ010000002">
    <property type="protein sequence ID" value="CAE6731279.1"/>
    <property type="molecule type" value="Genomic_DNA"/>
</dbReference>
<evidence type="ECO:0000313" key="1">
    <source>
        <dbReference type="EMBL" id="CAE6731279.1"/>
    </source>
</evidence>
<reference evidence="1 2" key="1">
    <citation type="submission" date="2021-02" db="EMBL/GenBank/DDBJ databases">
        <authorList>
            <person name="Han P."/>
        </authorList>
    </citation>
    <scope>NUCLEOTIDE SEQUENCE [LARGE SCALE GENOMIC DNA]</scope>
    <source>
        <strain evidence="1">Candidatus Nitrospira sp. ZN2</strain>
    </source>
</reference>
<name>A0ABM8R3Q2_9BACT</name>
<gene>
    <name evidence="1" type="ORF">NSPZN2_100372</name>
</gene>
<proteinExistence type="predicted"/>
<sequence length="62" mass="7259">MPPVGRMSPTHTRTHALFHCNQRMLRYKPNCHIRQCRGVVVVQWESRAIIVLTQALAWDLFS</sequence>
<protein>
    <submittedName>
        <fullName evidence="1">Uncharacterized protein</fullName>
    </submittedName>
</protein>
<evidence type="ECO:0000313" key="2">
    <source>
        <dbReference type="Proteomes" id="UP000675880"/>
    </source>
</evidence>
<dbReference type="Proteomes" id="UP000675880">
    <property type="component" value="Unassembled WGS sequence"/>
</dbReference>
<organism evidence="1 2">
    <name type="scientific">Nitrospira defluvii</name>
    <dbReference type="NCBI Taxonomy" id="330214"/>
    <lineage>
        <taxon>Bacteria</taxon>
        <taxon>Pseudomonadati</taxon>
        <taxon>Nitrospirota</taxon>
        <taxon>Nitrospiria</taxon>
        <taxon>Nitrospirales</taxon>
        <taxon>Nitrospiraceae</taxon>
        <taxon>Nitrospira</taxon>
    </lineage>
</organism>
<accession>A0ABM8R3Q2</accession>
<keyword evidence="2" id="KW-1185">Reference proteome</keyword>
<comment type="caution">
    <text evidence="1">The sequence shown here is derived from an EMBL/GenBank/DDBJ whole genome shotgun (WGS) entry which is preliminary data.</text>
</comment>